<name>A0A3P1SWL2_9GAMM</name>
<feature type="transmembrane region" description="Helical" evidence="6">
    <location>
        <begin position="227"/>
        <end position="247"/>
    </location>
</feature>
<evidence type="ECO:0000313" key="9">
    <source>
        <dbReference type="Proteomes" id="UP000267535"/>
    </source>
</evidence>
<evidence type="ECO:0000256" key="3">
    <source>
        <dbReference type="ARBA" id="ARBA00022692"/>
    </source>
</evidence>
<evidence type="ECO:0000256" key="2">
    <source>
        <dbReference type="ARBA" id="ARBA00022475"/>
    </source>
</evidence>
<keyword evidence="4 6" id="KW-1133">Transmembrane helix</keyword>
<keyword evidence="5 6" id="KW-0472">Membrane</keyword>
<feature type="transmembrane region" description="Helical" evidence="6">
    <location>
        <begin position="130"/>
        <end position="149"/>
    </location>
</feature>
<dbReference type="EMBL" id="RQXV01000001">
    <property type="protein sequence ID" value="RRD01571.1"/>
    <property type="molecule type" value="Genomic_DNA"/>
</dbReference>
<feature type="transmembrane region" description="Helical" evidence="6">
    <location>
        <begin position="164"/>
        <end position="181"/>
    </location>
</feature>
<evidence type="ECO:0000256" key="4">
    <source>
        <dbReference type="ARBA" id="ARBA00022989"/>
    </source>
</evidence>
<feature type="transmembrane region" description="Helical" evidence="6">
    <location>
        <begin position="283"/>
        <end position="301"/>
    </location>
</feature>
<reference evidence="8 9" key="1">
    <citation type="submission" date="2018-11" db="EMBL/GenBank/DDBJ databases">
        <title>The draft genome sequence of Amphritea balenae JAMM 1525T.</title>
        <authorList>
            <person name="Fang Z."/>
            <person name="Zhang Y."/>
            <person name="Han X."/>
        </authorList>
    </citation>
    <scope>NUCLEOTIDE SEQUENCE [LARGE SCALE GENOMIC DNA]</scope>
    <source>
        <strain evidence="8 9">JAMM 1525</strain>
    </source>
</reference>
<dbReference type="Proteomes" id="UP000267535">
    <property type="component" value="Unassembled WGS sequence"/>
</dbReference>
<feature type="transmembrane region" description="Helical" evidence="6">
    <location>
        <begin position="73"/>
        <end position="93"/>
    </location>
</feature>
<evidence type="ECO:0000313" key="8">
    <source>
        <dbReference type="EMBL" id="RRD01571.1"/>
    </source>
</evidence>
<dbReference type="Pfam" id="PF00892">
    <property type="entry name" value="EamA"/>
    <property type="match status" value="2"/>
</dbReference>
<comment type="subcellular location">
    <subcellularLocation>
        <location evidence="1">Cell membrane</location>
        <topology evidence="1">Multi-pass membrane protein</topology>
    </subcellularLocation>
</comment>
<evidence type="ECO:0000259" key="7">
    <source>
        <dbReference type="Pfam" id="PF00892"/>
    </source>
</evidence>
<dbReference type="GO" id="GO:0005886">
    <property type="term" value="C:plasma membrane"/>
    <property type="evidence" value="ECO:0007669"/>
    <property type="project" value="UniProtKB-SubCell"/>
</dbReference>
<feature type="domain" description="EamA" evidence="7">
    <location>
        <begin position="161"/>
        <end position="297"/>
    </location>
</feature>
<keyword evidence="9" id="KW-1185">Reference proteome</keyword>
<dbReference type="PANTHER" id="PTHR32322">
    <property type="entry name" value="INNER MEMBRANE TRANSPORTER"/>
    <property type="match status" value="1"/>
</dbReference>
<keyword evidence="3 6" id="KW-0812">Transmembrane</keyword>
<dbReference type="RefSeq" id="WP_124924644.1">
    <property type="nucleotide sequence ID" value="NZ_BMOH01000001.1"/>
</dbReference>
<protein>
    <submittedName>
        <fullName evidence="8">DMT family transporter</fullName>
    </submittedName>
</protein>
<gene>
    <name evidence="8" type="ORF">EHS89_03165</name>
</gene>
<feature type="transmembrane region" description="Helical" evidence="6">
    <location>
        <begin position="259"/>
        <end position="277"/>
    </location>
</feature>
<dbReference type="InterPro" id="IPR037185">
    <property type="entry name" value="EmrE-like"/>
</dbReference>
<evidence type="ECO:0000256" key="1">
    <source>
        <dbReference type="ARBA" id="ARBA00004651"/>
    </source>
</evidence>
<feature type="transmembrane region" description="Helical" evidence="6">
    <location>
        <begin position="193"/>
        <end position="215"/>
    </location>
</feature>
<evidence type="ECO:0000256" key="5">
    <source>
        <dbReference type="ARBA" id="ARBA00023136"/>
    </source>
</evidence>
<sequence length="316" mass="33827">MNSPASSQNSLIGSSHLLIAAVAWGGMYGVSKTALQYLDPYSMTTIRYGSGALIFCLLLLLKEGPKSFRFDGQFVRLWLYGSCGFCGFSILLFHGLKHAPAEHGAVIASLMPLISALISWLTQGKRPNKTTILCTLLAIFGVVLVISRGDISNLLQLESVKGDLMIIIGVTCWVIFSMGLGQMQGWSSSRYTALSCCAGLITILLANTVATVVGVSSLPTPEKVTPVLFEISYLILAAGVLAVSCWSSGVAKMGALNSLLFMNMIPVSAFIIAAVQGKAIHLMEIYGMTLVIVALVANNVLPRIQRADRQISATYR</sequence>
<feature type="domain" description="EamA" evidence="7">
    <location>
        <begin position="13"/>
        <end position="146"/>
    </location>
</feature>
<dbReference type="PANTHER" id="PTHR32322:SF18">
    <property type="entry name" value="S-ADENOSYLMETHIONINE_S-ADENOSYLHOMOCYSTEINE TRANSPORTER"/>
    <property type="match status" value="1"/>
</dbReference>
<organism evidence="8 9">
    <name type="scientific">Amphritea balenae</name>
    <dbReference type="NCBI Taxonomy" id="452629"/>
    <lineage>
        <taxon>Bacteria</taxon>
        <taxon>Pseudomonadati</taxon>
        <taxon>Pseudomonadota</taxon>
        <taxon>Gammaproteobacteria</taxon>
        <taxon>Oceanospirillales</taxon>
        <taxon>Oceanospirillaceae</taxon>
        <taxon>Amphritea</taxon>
    </lineage>
</organism>
<comment type="caution">
    <text evidence="8">The sequence shown here is derived from an EMBL/GenBank/DDBJ whole genome shotgun (WGS) entry which is preliminary data.</text>
</comment>
<dbReference type="AlphaFoldDB" id="A0A3P1SWL2"/>
<dbReference type="OrthoDB" id="4167046at2"/>
<accession>A0A3P1SWL2</accession>
<proteinExistence type="predicted"/>
<dbReference type="InterPro" id="IPR050638">
    <property type="entry name" value="AA-Vitamin_Transporters"/>
</dbReference>
<feature type="transmembrane region" description="Helical" evidence="6">
    <location>
        <begin position="105"/>
        <end position="123"/>
    </location>
</feature>
<feature type="transmembrane region" description="Helical" evidence="6">
    <location>
        <begin position="41"/>
        <end position="61"/>
    </location>
</feature>
<evidence type="ECO:0000256" key="6">
    <source>
        <dbReference type="SAM" id="Phobius"/>
    </source>
</evidence>
<keyword evidence="2" id="KW-1003">Cell membrane</keyword>
<dbReference type="InterPro" id="IPR000620">
    <property type="entry name" value="EamA_dom"/>
</dbReference>
<dbReference type="SUPFAM" id="SSF103481">
    <property type="entry name" value="Multidrug resistance efflux transporter EmrE"/>
    <property type="match status" value="1"/>
</dbReference>